<reference evidence="2 3" key="1">
    <citation type="journal article" date="2016" name="Sci. Rep.">
        <title>The genome sequence of the outbreeding globe artichoke constructed de novo incorporating a phase-aware low-pass sequencing strategy of F1 progeny.</title>
        <authorList>
            <person name="Scaglione D."/>
            <person name="Reyes-Chin-Wo S."/>
            <person name="Acquadro A."/>
            <person name="Froenicke L."/>
            <person name="Portis E."/>
            <person name="Beitel C."/>
            <person name="Tirone M."/>
            <person name="Mauro R."/>
            <person name="Lo Monaco A."/>
            <person name="Mauromicale G."/>
            <person name="Faccioli P."/>
            <person name="Cattivelli L."/>
            <person name="Rieseberg L."/>
            <person name="Michelmore R."/>
            <person name="Lanteri S."/>
        </authorList>
    </citation>
    <scope>NUCLEOTIDE SEQUENCE [LARGE SCALE GENOMIC DNA]</scope>
    <source>
        <strain evidence="2">2C</strain>
    </source>
</reference>
<keyword evidence="1" id="KW-0472">Membrane</keyword>
<evidence type="ECO:0000313" key="2">
    <source>
        <dbReference type="EMBL" id="KVH96224.1"/>
    </source>
</evidence>
<protein>
    <submittedName>
        <fullName evidence="2">Uncharacterized protein</fullName>
    </submittedName>
</protein>
<keyword evidence="1" id="KW-0812">Transmembrane</keyword>
<name>A0A103XSU2_CYNCS</name>
<dbReference type="OrthoDB" id="672819at2759"/>
<dbReference type="STRING" id="59895.A0A103XSU2"/>
<keyword evidence="1" id="KW-1133">Transmembrane helix</keyword>
<evidence type="ECO:0000256" key="1">
    <source>
        <dbReference type="SAM" id="Phobius"/>
    </source>
</evidence>
<dbReference type="Gramene" id="KVH96224">
    <property type="protein sequence ID" value="KVH96224"/>
    <property type="gene ID" value="Ccrd_001692"/>
</dbReference>
<dbReference type="OMA" id="WMDWEKS"/>
<dbReference type="AlphaFoldDB" id="A0A103XSU2"/>
<evidence type="ECO:0000313" key="3">
    <source>
        <dbReference type="Proteomes" id="UP000243975"/>
    </source>
</evidence>
<dbReference type="EMBL" id="LEKV01004345">
    <property type="protein sequence ID" value="KVH96224.1"/>
    <property type="molecule type" value="Genomic_DNA"/>
</dbReference>
<proteinExistence type="predicted"/>
<comment type="caution">
    <text evidence="2">The sequence shown here is derived from an EMBL/GenBank/DDBJ whole genome shotgun (WGS) entry which is preliminary data.</text>
</comment>
<keyword evidence="3" id="KW-1185">Reference proteome</keyword>
<gene>
    <name evidence="2" type="ORF">Ccrd_001692</name>
</gene>
<dbReference type="PANTHER" id="PTHR33782:SF5">
    <property type="entry name" value="MEDIATOR OF RNA POLYMERASE II TRANSCRIPTION SUBUNIT"/>
    <property type="match status" value="1"/>
</dbReference>
<accession>A0A103XSU2</accession>
<feature type="transmembrane region" description="Helical" evidence="1">
    <location>
        <begin position="103"/>
        <end position="127"/>
    </location>
</feature>
<dbReference type="PANTHER" id="PTHR33782">
    <property type="entry name" value="OS01G0121600 PROTEIN"/>
    <property type="match status" value="1"/>
</dbReference>
<sequence>MASSILPHSPFLSSRPILKTRNPKPHTGLLVFASKRDANGHMVDESMIVLRKRIHEMKMIEQDYEPPSDWMGWEKSCYTSYDAYICEVMGVLQSGLMNTRPSLALGLMALIMLSVPVSTVVVASNAVEVAKMVLNGLLH</sequence>
<organism evidence="2 3">
    <name type="scientific">Cynara cardunculus var. scolymus</name>
    <name type="common">Globe artichoke</name>
    <name type="synonym">Cynara scolymus</name>
    <dbReference type="NCBI Taxonomy" id="59895"/>
    <lineage>
        <taxon>Eukaryota</taxon>
        <taxon>Viridiplantae</taxon>
        <taxon>Streptophyta</taxon>
        <taxon>Embryophyta</taxon>
        <taxon>Tracheophyta</taxon>
        <taxon>Spermatophyta</taxon>
        <taxon>Magnoliopsida</taxon>
        <taxon>eudicotyledons</taxon>
        <taxon>Gunneridae</taxon>
        <taxon>Pentapetalae</taxon>
        <taxon>asterids</taxon>
        <taxon>campanulids</taxon>
        <taxon>Asterales</taxon>
        <taxon>Asteraceae</taxon>
        <taxon>Carduoideae</taxon>
        <taxon>Cardueae</taxon>
        <taxon>Carduinae</taxon>
        <taxon>Cynara</taxon>
    </lineage>
</organism>
<dbReference type="Proteomes" id="UP000243975">
    <property type="component" value="Unassembled WGS sequence"/>
</dbReference>